<dbReference type="EMBL" id="SHRX01000016">
    <property type="protein sequence ID" value="TCE98414.1"/>
    <property type="molecule type" value="Genomic_DNA"/>
</dbReference>
<accession>A0A4R0U1K2</accession>
<sequence length="115" mass="12815">MGSNKIGVSDFALTVSAAIRAQMGIRRISNREIAKLIDRGATYVNSRIKDENEWALGDIEKLCELWNMTPCELIESVNTEQSRVAETLNKLKRGDLDIAAYEDDHKFDGDGDDPA</sequence>
<dbReference type="RefSeq" id="WP_131234479.1">
    <property type="nucleotide sequence ID" value="NZ_SHRX01000016.1"/>
</dbReference>
<organism evidence="1 2">
    <name type="scientific">Bifidobacterium longum subsp. longum</name>
    <dbReference type="NCBI Taxonomy" id="1679"/>
    <lineage>
        <taxon>Bacteria</taxon>
        <taxon>Bacillati</taxon>
        <taxon>Actinomycetota</taxon>
        <taxon>Actinomycetes</taxon>
        <taxon>Bifidobacteriales</taxon>
        <taxon>Bifidobacteriaceae</taxon>
        <taxon>Bifidobacterium</taxon>
    </lineage>
</organism>
<gene>
    <name evidence="1" type="ORF">MCC10076_1116</name>
</gene>
<dbReference type="SUPFAM" id="SSF47413">
    <property type="entry name" value="lambda repressor-like DNA-binding domains"/>
    <property type="match status" value="1"/>
</dbReference>
<name>A0A4R0U1K2_BIFLL</name>
<comment type="caution">
    <text evidence="1">The sequence shown here is derived from an EMBL/GenBank/DDBJ whole genome shotgun (WGS) entry which is preliminary data.</text>
</comment>
<dbReference type="InterPro" id="IPR010982">
    <property type="entry name" value="Lambda_DNA-bd_dom_sf"/>
</dbReference>
<evidence type="ECO:0000313" key="2">
    <source>
        <dbReference type="Proteomes" id="UP000292751"/>
    </source>
</evidence>
<proteinExistence type="predicted"/>
<reference evidence="1 2" key="1">
    <citation type="journal article" date="2018" name="Sci. Rep.">
        <title>Genomic diversity and distribution of Bifidobacterium longum subsp. longum across the human lifespan.</title>
        <authorList>
            <person name="Odamaki T."/>
            <person name="Bottacini F."/>
            <person name="Kato K."/>
            <person name="Mitsuyama E."/>
            <person name="Yoshida K."/>
            <person name="Horigome A."/>
            <person name="Xiao J.Z."/>
            <person name="van Sinderen D."/>
        </authorList>
    </citation>
    <scope>NUCLEOTIDE SEQUENCE [LARGE SCALE GENOMIC DNA]</scope>
    <source>
        <strain evidence="1 2">MCC10076</strain>
    </source>
</reference>
<dbReference type="Proteomes" id="UP000292751">
    <property type="component" value="Unassembled WGS sequence"/>
</dbReference>
<dbReference type="AlphaFoldDB" id="A0A4R0U1K2"/>
<evidence type="ECO:0000313" key="1">
    <source>
        <dbReference type="EMBL" id="TCE98414.1"/>
    </source>
</evidence>
<protein>
    <submittedName>
        <fullName evidence="1">Helix-turn-helix domain-containing protein</fullName>
    </submittedName>
</protein>
<dbReference type="GO" id="GO:0003677">
    <property type="term" value="F:DNA binding"/>
    <property type="evidence" value="ECO:0007669"/>
    <property type="project" value="InterPro"/>
</dbReference>